<proteinExistence type="predicted"/>
<dbReference type="OrthoDB" id="9837328at2"/>
<dbReference type="AlphaFoldDB" id="A0A5C6C9H7"/>
<organism evidence="2 3">
    <name type="scientific">Allorhodopirellula heiligendammensis</name>
    <dbReference type="NCBI Taxonomy" id="2714739"/>
    <lineage>
        <taxon>Bacteria</taxon>
        <taxon>Pseudomonadati</taxon>
        <taxon>Planctomycetota</taxon>
        <taxon>Planctomycetia</taxon>
        <taxon>Pirellulales</taxon>
        <taxon>Pirellulaceae</taxon>
        <taxon>Allorhodopirellula</taxon>
    </lineage>
</organism>
<evidence type="ECO:0000313" key="2">
    <source>
        <dbReference type="EMBL" id="TWU19419.1"/>
    </source>
</evidence>
<dbReference type="RefSeq" id="WP_146406236.1">
    <property type="nucleotide sequence ID" value="NZ_SJPU01000001.1"/>
</dbReference>
<evidence type="ECO:0000256" key="1">
    <source>
        <dbReference type="SAM" id="Phobius"/>
    </source>
</evidence>
<gene>
    <name evidence="2" type="ORF">Poly21_15920</name>
</gene>
<feature type="transmembrane region" description="Helical" evidence="1">
    <location>
        <begin position="187"/>
        <end position="206"/>
    </location>
</feature>
<feature type="transmembrane region" description="Helical" evidence="1">
    <location>
        <begin position="218"/>
        <end position="242"/>
    </location>
</feature>
<keyword evidence="1" id="KW-1133">Transmembrane helix</keyword>
<keyword evidence="3" id="KW-1185">Reference proteome</keyword>
<dbReference type="EMBL" id="SJPU01000001">
    <property type="protein sequence ID" value="TWU19419.1"/>
    <property type="molecule type" value="Genomic_DNA"/>
</dbReference>
<dbReference type="Proteomes" id="UP000319908">
    <property type="component" value="Unassembled WGS sequence"/>
</dbReference>
<evidence type="ECO:0000313" key="3">
    <source>
        <dbReference type="Proteomes" id="UP000319908"/>
    </source>
</evidence>
<reference evidence="2 3" key="1">
    <citation type="journal article" date="2020" name="Antonie Van Leeuwenhoek">
        <title>Rhodopirellula heiligendammensis sp. nov., Rhodopirellula pilleata sp. nov., and Rhodopirellula solitaria sp. nov. isolated from natural or artificial marine surfaces in Northern Germany and California, USA, and emended description of the genus Rhodopirellula.</title>
        <authorList>
            <person name="Kallscheuer N."/>
            <person name="Wiegand S."/>
            <person name="Jogler M."/>
            <person name="Boedeker C."/>
            <person name="Peeters S.H."/>
            <person name="Rast P."/>
            <person name="Heuer A."/>
            <person name="Jetten M.S.M."/>
            <person name="Rohde M."/>
            <person name="Jogler C."/>
        </authorList>
    </citation>
    <scope>NUCLEOTIDE SEQUENCE [LARGE SCALE GENOMIC DNA]</scope>
    <source>
        <strain evidence="2 3">Poly21</strain>
    </source>
</reference>
<keyword evidence="1" id="KW-0472">Membrane</keyword>
<feature type="transmembrane region" description="Helical" evidence="1">
    <location>
        <begin position="12"/>
        <end position="34"/>
    </location>
</feature>
<comment type="caution">
    <text evidence="2">The sequence shown here is derived from an EMBL/GenBank/DDBJ whole genome shotgun (WGS) entry which is preliminary data.</text>
</comment>
<keyword evidence="1" id="KW-0812">Transmembrane</keyword>
<protein>
    <submittedName>
        <fullName evidence="2">Uncharacterized protein</fullName>
    </submittedName>
</protein>
<name>A0A5C6C9H7_9BACT</name>
<sequence length="395" mass="44522">MPSLSDVEWIFVVLVLLYAWETLVWARSGVAVFVSRHGSFQNRHPAIRLTGNDHGSLLLSGVLPSDMTLLCHEVPISMSARGIAAFVPASPTSNDRPTRSGDVFTWQQLTNCRARERDVRSGEQLICTMGSTVMADHFAGVLRELACLSEQARIDQIDQFYCGLFNTDEISQRLDRLRALTPPIRRCAHLMLAWIGPIGMLLYYGVLPLKVDNQTTATYIVVLFALWWTTVALVWRAHCCLFQDDRIGRFKLIACSLLSPAVPLRAIDYLSRQLLAKSLLHPLAVSATIDSPDRLRDFAHRVVRDFVYPLAPDLPEESLDPALGIAILEDCRVDQRERITQFLAAHNIAFEESLKPPRAEDEYSLSYCPRCWQQFERDNAVCDRCGGRATLPLRV</sequence>
<accession>A0A5C6C9H7</accession>